<feature type="non-terminal residue" evidence="7">
    <location>
        <position position="1"/>
    </location>
</feature>
<evidence type="ECO:0000313" key="8">
    <source>
        <dbReference type="Proteomes" id="UP000410492"/>
    </source>
</evidence>
<dbReference type="InterPro" id="IPR013087">
    <property type="entry name" value="Znf_C2H2_type"/>
</dbReference>
<evidence type="ECO:0000313" key="7">
    <source>
        <dbReference type="EMBL" id="VEN38653.1"/>
    </source>
</evidence>
<dbReference type="GO" id="GO:0008270">
    <property type="term" value="F:zinc ion binding"/>
    <property type="evidence" value="ECO:0007669"/>
    <property type="project" value="UniProtKB-KW"/>
</dbReference>
<dbReference type="Proteomes" id="UP000410492">
    <property type="component" value="Unassembled WGS sequence"/>
</dbReference>
<dbReference type="PROSITE" id="PS00028">
    <property type="entry name" value="ZINC_FINGER_C2H2_1"/>
    <property type="match status" value="1"/>
</dbReference>
<dbReference type="Pfam" id="PF13894">
    <property type="entry name" value="zf-C2H2_4"/>
    <property type="match status" value="1"/>
</dbReference>
<evidence type="ECO:0000256" key="4">
    <source>
        <dbReference type="ARBA" id="ARBA00022833"/>
    </source>
</evidence>
<dbReference type="SUPFAM" id="SSF57667">
    <property type="entry name" value="beta-beta-alpha zinc fingers"/>
    <property type="match status" value="1"/>
</dbReference>
<protein>
    <recommendedName>
        <fullName evidence="6">C2H2-type domain-containing protein</fullName>
    </recommendedName>
</protein>
<gene>
    <name evidence="7" type="ORF">CALMAC_LOCUS3468</name>
</gene>
<dbReference type="InterPro" id="IPR036236">
    <property type="entry name" value="Znf_C2H2_sf"/>
</dbReference>
<organism evidence="7 8">
    <name type="scientific">Callosobruchus maculatus</name>
    <name type="common">Southern cowpea weevil</name>
    <name type="synonym">Pulse bruchid</name>
    <dbReference type="NCBI Taxonomy" id="64391"/>
    <lineage>
        <taxon>Eukaryota</taxon>
        <taxon>Metazoa</taxon>
        <taxon>Ecdysozoa</taxon>
        <taxon>Arthropoda</taxon>
        <taxon>Hexapoda</taxon>
        <taxon>Insecta</taxon>
        <taxon>Pterygota</taxon>
        <taxon>Neoptera</taxon>
        <taxon>Endopterygota</taxon>
        <taxon>Coleoptera</taxon>
        <taxon>Polyphaga</taxon>
        <taxon>Cucujiformia</taxon>
        <taxon>Chrysomeloidea</taxon>
        <taxon>Chrysomelidae</taxon>
        <taxon>Bruchinae</taxon>
        <taxon>Bruchini</taxon>
        <taxon>Callosobruchus</taxon>
    </lineage>
</organism>
<accession>A0A653BSV0</accession>
<dbReference type="SMART" id="SM00355">
    <property type="entry name" value="ZnF_C2H2"/>
    <property type="match status" value="2"/>
</dbReference>
<feature type="domain" description="C2H2-type" evidence="6">
    <location>
        <begin position="81"/>
        <end position="109"/>
    </location>
</feature>
<evidence type="ECO:0000256" key="1">
    <source>
        <dbReference type="ARBA" id="ARBA00022723"/>
    </source>
</evidence>
<proteinExistence type="predicted"/>
<reference evidence="7 8" key="1">
    <citation type="submission" date="2019-01" db="EMBL/GenBank/DDBJ databases">
        <authorList>
            <person name="Sayadi A."/>
        </authorList>
    </citation>
    <scope>NUCLEOTIDE SEQUENCE [LARGE SCALE GENOMIC DNA]</scope>
</reference>
<keyword evidence="8" id="KW-1185">Reference proteome</keyword>
<feature type="non-terminal residue" evidence="7">
    <location>
        <position position="165"/>
    </location>
</feature>
<keyword evidence="1" id="KW-0479">Metal-binding</keyword>
<dbReference type="PROSITE" id="PS50157">
    <property type="entry name" value="ZINC_FINGER_C2H2_2"/>
    <property type="match status" value="2"/>
</dbReference>
<evidence type="ECO:0000256" key="3">
    <source>
        <dbReference type="ARBA" id="ARBA00022771"/>
    </source>
</evidence>
<dbReference type="OrthoDB" id="6690766at2759"/>
<evidence type="ECO:0000256" key="2">
    <source>
        <dbReference type="ARBA" id="ARBA00022737"/>
    </source>
</evidence>
<dbReference type="EMBL" id="CAACVG010004811">
    <property type="protein sequence ID" value="VEN38653.1"/>
    <property type="molecule type" value="Genomic_DNA"/>
</dbReference>
<dbReference type="Gene3D" id="3.30.160.60">
    <property type="entry name" value="Classic Zinc Finger"/>
    <property type="match status" value="2"/>
</dbReference>
<dbReference type="PANTHER" id="PTHR24379">
    <property type="entry name" value="KRAB AND ZINC FINGER DOMAIN-CONTAINING"/>
    <property type="match status" value="1"/>
</dbReference>
<feature type="domain" description="C2H2-type" evidence="6">
    <location>
        <begin position="116"/>
        <end position="143"/>
    </location>
</feature>
<dbReference type="PANTHER" id="PTHR24379:SF121">
    <property type="entry name" value="C2H2-TYPE DOMAIN-CONTAINING PROTEIN"/>
    <property type="match status" value="1"/>
</dbReference>
<keyword evidence="3 5" id="KW-0863">Zinc-finger</keyword>
<evidence type="ECO:0000256" key="5">
    <source>
        <dbReference type="PROSITE-ProRule" id="PRU00042"/>
    </source>
</evidence>
<keyword evidence="4" id="KW-0862">Zinc</keyword>
<evidence type="ECO:0000259" key="6">
    <source>
        <dbReference type="PROSITE" id="PS50157"/>
    </source>
</evidence>
<name>A0A653BSV0_CALMS</name>
<dbReference type="AlphaFoldDB" id="A0A653BSV0"/>
<sequence>IVSIPTFVQRYHFRNFQRISALTSKRRKNGLGIGHKEAKKQSFICSSRNYIAPSKQSLVKHITSSECNITTRKRSKPSNVCVCTQCNKVFGTKSSLNNHLIKIHSELATSLSCQIYQCANCDFKDVVKANLRRHLLIHASASPSYKPTQCISCTATFKSRLALDD</sequence>
<keyword evidence="2" id="KW-0677">Repeat</keyword>